<reference evidence="1 2" key="1">
    <citation type="submission" date="2020-07" db="EMBL/GenBank/DDBJ databases">
        <title>Sequencing the genomes of 1000 actinobacteria strains.</title>
        <authorList>
            <person name="Klenk H.-P."/>
        </authorList>
    </citation>
    <scope>NUCLEOTIDE SEQUENCE [LARGE SCALE GENOMIC DNA]</scope>
    <source>
        <strain evidence="1 2">DSM 15475</strain>
    </source>
</reference>
<dbReference type="AlphaFoldDB" id="A0A7Z0GIQ2"/>
<dbReference type="EMBL" id="JACCFY010000001">
    <property type="protein sequence ID" value="NYJ76707.1"/>
    <property type="molecule type" value="Genomic_DNA"/>
</dbReference>
<evidence type="ECO:0000313" key="2">
    <source>
        <dbReference type="Proteomes" id="UP000535437"/>
    </source>
</evidence>
<gene>
    <name evidence="1" type="ORF">HNR09_000118</name>
</gene>
<proteinExistence type="predicted"/>
<evidence type="ECO:0000313" key="1">
    <source>
        <dbReference type="EMBL" id="NYJ76707.1"/>
    </source>
</evidence>
<organism evidence="1 2">
    <name type="scientific">Nesterenkonia xinjiangensis</name>
    <dbReference type="NCBI Taxonomy" id="225327"/>
    <lineage>
        <taxon>Bacteria</taxon>
        <taxon>Bacillati</taxon>
        <taxon>Actinomycetota</taxon>
        <taxon>Actinomycetes</taxon>
        <taxon>Micrococcales</taxon>
        <taxon>Micrococcaceae</taxon>
        <taxon>Nesterenkonia</taxon>
    </lineage>
</organism>
<keyword evidence="2" id="KW-1185">Reference proteome</keyword>
<dbReference type="RefSeq" id="WP_179540285.1">
    <property type="nucleotide sequence ID" value="NZ_BAAALL010000008.1"/>
</dbReference>
<dbReference type="Proteomes" id="UP000535437">
    <property type="component" value="Unassembled WGS sequence"/>
</dbReference>
<accession>A0A7Z0GIQ2</accession>
<protein>
    <submittedName>
        <fullName evidence="1">Uncharacterized protein</fullName>
    </submittedName>
</protein>
<sequence length="181" mass="20215">MVKSQNTAAIARATAREWHSWVQELDDAGAQTMKHPQIAELAEARMPADLDNAGWWAQGVAVAYEQEHGLRIPGQSSDGSFHASASKTYRGSRDEAMEAWLNLVADREEFNGVLVEEPASTSRTPKWLYWRVKLSDGTRVGLGITAKGEDRVTLGLEHTKLESPEEIDQWKPFWKALLAEL</sequence>
<name>A0A7Z0GIQ2_9MICC</name>
<comment type="caution">
    <text evidence="1">The sequence shown here is derived from an EMBL/GenBank/DDBJ whole genome shotgun (WGS) entry which is preliminary data.</text>
</comment>